<dbReference type="Proteomes" id="UP001595803">
    <property type="component" value="Unassembled WGS sequence"/>
</dbReference>
<dbReference type="RefSeq" id="WP_322474240.1">
    <property type="nucleotide sequence ID" value="NZ_JBHRZG010000006.1"/>
</dbReference>
<keyword evidence="2" id="KW-1185">Reference proteome</keyword>
<reference evidence="2" key="1">
    <citation type="journal article" date="2019" name="Int. J. Syst. Evol. Microbiol.">
        <title>The Global Catalogue of Microorganisms (GCM) 10K type strain sequencing project: providing services to taxonomists for standard genome sequencing and annotation.</title>
        <authorList>
            <consortium name="The Broad Institute Genomics Platform"/>
            <consortium name="The Broad Institute Genome Sequencing Center for Infectious Disease"/>
            <person name="Wu L."/>
            <person name="Ma J."/>
        </authorList>
    </citation>
    <scope>NUCLEOTIDE SEQUENCE [LARGE SCALE GENOMIC DNA]</scope>
    <source>
        <strain evidence="2">CCTCC AB 2017081</strain>
    </source>
</reference>
<protein>
    <recommendedName>
        <fullName evidence="3">ArsR family transcriptional regulator</fullName>
    </recommendedName>
</protein>
<dbReference type="InterPro" id="IPR036388">
    <property type="entry name" value="WH-like_DNA-bd_sf"/>
</dbReference>
<dbReference type="Gene3D" id="1.10.10.10">
    <property type="entry name" value="Winged helix-like DNA-binding domain superfamily/Winged helix DNA-binding domain"/>
    <property type="match status" value="1"/>
</dbReference>
<gene>
    <name evidence="1" type="ORF">ACFOSB_05685</name>
</gene>
<organism evidence="1 2">
    <name type="scientific">Deinococcus rufus</name>
    <dbReference type="NCBI Taxonomy" id="2136097"/>
    <lineage>
        <taxon>Bacteria</taxon>
        <taxon>Thermotogati</taxon>
        <taxon>Deinococcota</taxon>
        <taxon>Deinococci</taxon>
        <taxon>Deinococcales</taxon>
        <taxon>Deinococcaceae</taxon>
        <taxon>Deinococcus</taxon>
    </lineage>
</organism>
<proteinExistence type="predicted"/>
<sequence>MTGHQGSSDPDVMQIEVLTDERRARVVTDRVQLRRLAPFMGQERTVSQVAAQLGLDVTATYKATQRFLTLGLLRETRREARSGRAIRYYRAPQAYFTPFSVMPLEQIGQLNRAVHLERFEGQLARTMRHGLHGPWGALTRVLPSGEPFYDVATVDGRSWNPLDDDSPVVLSGWNLVTLPSAEARALQREIMAVIRPYLGRRGEGRTYLLGVFLTPDEGDSALSPAAPARAAGARTT</sequence>
<evidence type="ECO:0008006" key="3">
    <source>
        <dbReference type="Google" id="ProtNLM"/>
    </source>
</evidence>
<comment type="caution">
    <text evidence="1">The sequence shown here is derived from an EMBL/GenBank/DDBJ whole genome shotgun (WGS) entry which is preliminary data.</text>
</comment>
<evidence type="ECO:0000313" key="2">
    <source>
        <dbReference type="Proteomes" id="UP001595803"/>
    </source>
</evidence>
<accession>A0ABV7Z6P9</accession>
<name>A0ABV7Z6P9_9DEIO</name>
<dbReference type="EMBL" id="JBHRZG010000006">
    <property type="protein sequence ID" value="MFC3832342.1"/>
    <property type="molecule type" value="Genomic_DNA"/>
</dbReference>
<evidence type="ECO:0000313" key="1">
    <source>
        <dbReference type="EMBL" id="MFC3832342.1"/>
    </source>
</evidence>